<comment type="caution">
    <text evidence="2">The sequence shown here is derived from an EMBL/GenBank/DDBJ whole genome shotgun (WGS) entry which is preliminary data.</text>
</comment>
<protein>
    <submittedName>
        <fullName evidence="2">Uncharacterized protein</fullName>
    </submittedName>
</protein>
<accession>A0A397SPR5</accession>
<gene>
    <name evidence="2" type="ORF">C1645_831717</name>
</gene>
<evidence type="ECO:0000256" key="1">
    <source>
        <dbReference type="SAM" id="SignalP"/>
    </source>
</evidence>
<dbReference type="Proteomes" id="UP000265703">
    <property type="component" value="Unassembled WGS sequence"/>
</dbReference>
<proteinExistence type="predicted"/>
<sequence>MPIIIICIVFLSKTVFEWEGLPVNEDMNIEEFFKDVVACELLKPELWEKNCVAYFSHIKTSETDKIKLHYGPFAINWWFFTEKKTQTAPIKQICIPICVNMRLKFELNQTEFIIRVVENNWKPGYICELDMETTIYSTPSFDNETIIEQLQAEILLFSLQITVHGITVFVITLGSSDQAELNFAGSGYCLSFYHKYHGQYSLICQSIMNAECQISIYHQEKKIQMYTGKSPTDPFKLI</sequence>
<organism evidence="2 3">
    <name type="scientific">Glomus cerebriforme</name>
    <dbReference type="NCBI Taxonomy" id="658196"/>
    <lineage>
        <taxon>Eukaryota</taxon>
        <taxon>Fungi</taxon>
        <taxon>Fungi incertae sedis</taxon>
        <taxon>Mucoromycota</taxon>
        <taxon>Glomeromycotina</taxon>
        <taxon>Glomeromycetes</taxon>
        <taxon>Glomerales</taxon>
        <taxon>Glomeraceae</taxon>
        <taxon>Glomus</taxon>
    </lineage>
</organism>
<feature type="signal peptide" evidence="1">
    <location>
        <begin position="1"/>
        <end position="17"/>
    </location>
</feature>
<dbReference type="OrthoDB" id="2310077at2759"/>
<feature type="chain" id="PRO_5017220125" evidence="1">
    <location>
        <begin position="18"/>
        <end position="238"/>
    </location>
</feature>
<keyword evidence="3" id="KW-1185">Reference proteome</keyword>
<keyword evidence="1" id="KW-0732">Signal</keyword>
<reference evidence="2 3" key="1">
    <citation type="submission" date="2018-06" db="EMBL/GenBank/DDBJ databases">
        <title>Comparative genomics reveals the genomic features of Rhizophagus irregularis, R. cerebriforme, R. diaphanum and Gigaspora rosea, and their symbiotic lifestyle signature.</title>
        <authorList>
            <person name="Morin E."/>
            <person name="San Clemente H."/>
            <person name="Chen E.C.H."/>
            <person name="De La Providencia I."/>
            <person name="Hainaut M."/>
            <person name="Kuo A."/>
            <person name="Kohler A."/>
            <person name="Murat C."/>
            <person name="Tang N."/>
            <person name="Roy S."/>
            <person name="Loubradou J."/>
            <person name="Henrissat B."/>
            <person name="Grigoriev I.V."/>
            <person name="Corradi N."/>
            <person name="Roux C."/>
            <person name="Martin F.M."/>
        </authorList>
    </citation>
    <scope>NUCLEOTIDE SEQUENCE [LARGE SCALE GENOMIC DNA]</scope>
    <source>
        <strain evidence="2 3">DAOM 227022</strain>
    </source>
</reference>
<name>A0A397SPR5_9GLOM</name>
<evidence type="ECO:0000313" key="2">
    <source>
        <dbReference type="EMBL" id="RIA84831.1"/>
    </source>
</evidence>
<dbReference type="AlphaFoldDB" id="A0A397SPR5"/>
<dbReference type="EMBL" id="QKYT01000466">
    <property type="protein sequence ID" value="RIA84831.1"/>
    <property type="molecule type" value="Genomic_DNA"/>
</dbReference>
<evidence type="ECO:0000313" key="3">
    <source>
        <dbReference type="Proteomes" id="UP000265703"/>
    </source>
</evidence>